<comment type="caution">
    <text evidence="2">The sequence shown here is derived from an EMBL/GenBank/DDBJ whole genome shotgun (WGS) entry which is preliminary data.</text>
</comment>
<keyword evidence="1" id="KW-0812">Transmembrane</keyword>
<dbReference type="EMBL" id="LBFC01000018">
    <property type="protein sequence ID" value="ONN27293.1"/>
    <property type="molecule type" value="Genomic_DNA"/>
</dbReference>
<dbReference type="Proteomes" id="UP000242616">
    <property type="component" value="Unassembled WGS sequence"/>
</dbReference>
<accession>A0ABX3IIY4</accession>
<keyword evidence="1" id="KW-1133">Transmembrane helix</keyword>
<proteinExistence type="predicted"/>
<evidence type="ECO:0008006" key="4">
    <source>
        <dbReference type="Google" id="ProtNLM"/>
    </source>
</evidence>
<reference evidence="2 3" key="1">
    <citation type="submission" date="2015-06" db="EMBL/GenBank/DDBJ databases">
        <title>Genome sequencing of Thermotogales isolates from hydrothermal vents.</title>
        <authorList>
            <person name="Haverkamp T.H."/>
            <person name="Kublanov I.V."/>
            <person name="Nesbo C.L."/>
        </authorList>
    </citation>
    <scope>NUCLEOTIDE SEQUENCE [LARGE SCALE GENOMIC DNA]</scope>
    <source>
        <strain evidence="3">ik275mar</strain>
    </source>
</reference>
<gene>
    <name evidence="2" type="ORF">XJ44_05820</name>
</gene>
<feature type="transmembrane region" description="Helical" evidence="1">
    <location>
        <begin position="26"/>
        <end position="48"/>
    </location>
</feature>
<organism evidence="2 3">
    <name type="scientific">Thermosipho affectus</name>
    <dbReference type="NCBI Taxonomy" id="660294"/>
    <lineage>
        <taxon>Bacteria</taxon>
        <taxon>Thermotogati</taxon>
        <taxon>Thermotogota</taxon>
        <taxon>Thermotogae</taxon>
        <taxon>Thermotogales</taxon>
        <taxon>Fervidobacteriaceae</taxon>
        <taxon>Thermosipho</taxon>
    </lineage>
</organism>
<evidence type="ECO:0000313" key="3">
    <source>
        <dbReference type="Proteomes" id="UP000242616"/>
    </source>
</evidence>
<name>A0ABX3IIY4_9BACT</name>
<evidence type="ECO:0000313" key="2">
    <source>
        <dbReference type="EMBL" id="ONN27293.1"/>
    </source>
</evidence>
<sequence length="112" mass="13254">MYKILVILFFLSSHYPLYYILKFPISFPVFVITFSSYFTITSLFLEAVTFSVNLNRDFIEISSLFYEKSISISKIEYFRYSIFCVKIRSEGKTYAFPPMGGYLRKVEELLPK</sequence>
<protein>
    <recommendedName>
        <fullName evidence="4">DUF304 domain-containing protein</fullName>
    </recommendedName>
</protein>
<keyword evidence="3" id="KW-1185">Reference proteome</keyword>
<keyword evidence="1" id="KW-0472">Membrane</keyword>
<evidence type="ECO:0000256" key="1">
    <source>
        <dbReference type="SAM" id="Phobius"/>
    </source>
</evidence>